<feature type="transmembrane region" description="Helical" evidence="1">
    <location>
        <begin position="12"/>
        <end position="34"/>
    </location>
</feature>
<keyword evidence="1" id="KW-0472">Membrane</keyword>
<feature type="transmembrane region" description="Helical" evidence="1">
    <location>
        <begin position="373"/>
        <end position="391"/>
    </location>
</feature>
<keyword evidence="1" id="KW-1133">Transmembrane helix</keyword>
<feature type="transmembrane region" description="Helical" evidence="1">
    <location>
        <begin position="236"/>
        <end position="255"/>
    </location>
</feature>
<reference evidence="2 3" key="1">
    <citation type="submission" date="2016-10" db="EMBL/GenBank/DDBJ databases">
        <authorList>
            <person name="de Groot N.N."/>
        </authorList>
    </citation>
    <scope>NUCLEOTIDE SEQUENCE [LARGE SCALE GENOMIC DNA]</scope>
    <source>
        <strain evidence="2 3">DSM 21001</strain>
    </source>
</reference>
<organism evidence="2 3">
    <name type="scientific">Granulicella pectinivorans</name>
    <dbReference type="NCBI Taxonomy" id="474950"/>
    <lineage>
        <taxon>Bacteria</taxon>
        <taxon>Pseudomonadati</taxon>
        <taxon>Acidobacteriota</taxon>
        <taxon>Terriglobia</taxon>
        <taxon>Terriglobales</taxon>
        <taxon>Acidobacteriaceae</taxon>
        <taxon>Granulicella</taxon>
    </lineage>
</organism>
<evidence type="ECO:0000256" key="1">
    <source>
        <dbReference type="SAM" id="Phobius"/>
    </source>
</evidence>
<proteinExistence type="predicted"/>
<feature type="transmembrane region" description="Helical" evidence="1">
    <location>
        <begin position="131"/>
        <end position="150"/>
    </location>
</feature>
<dbReference type="EMBL" id="FOZL01000001">
    <property type="protein sequence ID" value="SFS01810.1"/>
    <property type="molecule type" value="Genomic_DNA"/>
</dbReference>
<feature type="transmembrane region" description="Helical" evidence="1">
    <location>
        <begin position="284"/>
        <end position="302"/>
    </location>
</feature>
<feature type="transmembrane region" description="Helical" evidence="1">
    <location>
        <begin position="350"/>
        <end position="367"/>
    </location>
</feature>
<feature type="transmembrane region" description="Helical" evidence="1">
    <location>
        <begin position="88"/>
        <end position="106"/>
    </location>
</feature>
<feature type="transmembrane region" description="Helical" evidence="1">
    <location>
        <begin position="261"/>
        <end position="277"/>
    </location>
</feature>
<feature type="transmembrane region" description="Helical" evidence="1">
    <location>
        <begin position="193"/>
        <end position="215"/>
    </location>
</feature>
<keyword evidence="3" id="KW-1185">Reference proteome</keyword>
<feature type="transmembrane region" description="Helical" evidence="1">
    <location>
        <begin position="403"/>
        <end position="424"/>
    </location>
</feature>
<dbReference type="Proteomes" id="UP000199024">
    <property type="component" value="Unassembled WGS sequence"/>
</dbReference>
<sequence>MPDRWRKPRRRSLRSVMATCMLGGAVVLAVPYFVPVPPSVGDSYALGFSNKAAWMLFLAFAAVFCWWRGEIEPDAGTMEMAPLGRKQLLWALGLTLVTQVALWWYGARFGPQFEAPYLMDRLGHLAEGRKVFADFEFAYGAGLLYVPLWLSRGLKVSLLNGYLLSLVLENLLGVAMFWAVAKELARGSRHARAIFWLVYGTMFVWAILFGAQYTPMRYWMGPWLAMSIYRLGLERGRYAAALCVALASVGLLLFVSPEQGVALLAGTLLFGALFLHGRRVWLGLVLVGLGGVGMVWELYRLGGLDTAMAMASGGYGVPVTPAPYLVPGIGLMLAAGCMLVEAVRRRAQGSIGLYVVCCGVFCVPAAFGRFDVIHFLANLSAVTLVGWFAVARKERYWWWAWRGYAGLALTLLAPTAVIGAWWLGSQWVKAEQHPLPVVRPEGPRMYAPFGEIAPWPDGRIARVDTGRFYGLENVMNPQQVREKVEELRGQGQAPIVTVDRSCVAHSTRLGVMHVTYGLYAKAPLRESHTMDPICDELRTHYEPVSGGQLPGGFKIVVRKP</sequence>
<keyword evidence="1" id="KW-0812">Transmembrane</keyword>
<accession>A0A1I6LEV1</accession>
<evidence type="ECO:0000313" key="2">
    <source>
        <dbReference type="EMBL" id="SFS01810.1"/>
    </source>
</evidence>
<protein>
    <submittedName>
        <fullName evidence="2">Uncharacterized protein</fullName>
    </submittedName>
</protein>
<dbReference type="OrthoDB" id="121404at2"/>
<dbReference type="AlphaFoldDB" id="A0A1I6LEV1"/>
<dbReference type="STRING" id="474950.SAMN05421771_0618"/>
<evidence type="ECO:0000313" key="3">
    <source>
        <dbReference type="Proteomes" id="UP000199024"/>
    </source>
</evidence>
<feature type="transmembrane region" description="Helical" evidence="1">
    <location>
        <begin position="46"/>
        <end position="67"/>
    </location>
</feature>
<feature type="transmembrane region" description="Helical" evidence="1">
    <location>
        <begin position="322"/>
        <end position="343"/>
    </location>
</feature>
<gene>
    <name evidence="2" type="ORF">SAMN05421771_0618</name>
</gene>
<name>A0A1I6LEV1_9BACT</name>
<dbReference type="RefSeq" id="WP_141223789.1">
    <property type="nucleotide sequence ID" value="NZ_FOZL01000001.1"/>
</dbReference>
<feature type="transmembrane region" description="Helical" evidence="1">
    <location>
        <begin position="162"/>
        <end position="181"/>
    </location>
</feature>